<evidence type="ECO:0000256" key="6">
    <source>
        <dbReference type="ARBA" id="ARBA00022989"/>
    </source>
</evidence>
<evidence type="ECO:0000256" key="4">
    <source>
        <dbReference type="ARBA" id="ARBA00022475"/>
    </source>
</evidence>
<dbReference type="EMBL" id="JAMQKB010000006">
    <property type="protein sequence ID" value="MDC3424440.1"/>
    <property type="molecule type" value="Genomic_DNA"/>
</dbReference>
<dbReference type="Pfam" id="PF02028">
    <property type="entry name" value="BCCT"/>
    <property type="match status" value="1"/>
</dbReference>
<feature type="transmembrane region" description="Helical" evidence="8">
    <location>
        <begin position="226"/>
        <end position="248"/>
    </location>
</feature>
<feature type="transmembrane region" description="Helical" evidence="8">
    <location>
        <begin position="315"/>
        <end position="333"/>
    </location>
</feature>
<feature type="transmembrane region" description="Helical" evidence="8">
    <location>
        <begin position="133"/>
        <end position="159"/>
    </location>
</feature>
<feature type="transmembrane region" description="Helical" evidence="8">
    <location>
        <begin position="260"/>
        <end position="280"/>
    </location>
</feature>
<comment type="similarity">
    <text evidence="2">Belongs to the BCCT transporter (TC 2.A.15) family.</text>
</comment>
<dbReference type="PANTHER" id="PTHR30047:SF7">
    <property type="entry name" value="HIGH-AFFINITY CHOLINE TRANSPORT PROTEIN"/>
    <property type="match status" value="1"/>
</dbReference>
<evidence type="ECO:0000256" key="8">
    <source>
        <dbReference type="SAM" id="Phobius"/>
    </source>
</evidence>
<evidence type="ECO:0000256" key="5">
    <source>
        <dbReference type="ARBA" id="ARBA00022692"/>
    </source>
</evidence>
<feature type="transmembrane region" description="Helical" evidence="8">
    <location>
        <begin position="390"/>
        <end position="416"/>
    </location>
</feature>
<evidence type="ECO:0000313" key="9">
    <source>
        <dbReference type="EMBL" id="MDC3424440.1"/>
    </source>
</evidence>
<protein>
    <submittedName>
        <fullName evidence="9">BCCT family transporter</fullName>
    </submittedName>
</protein>
<dbReference type="PANTHER" id="PTHR30047">
    <property type="entry name" value="HIGH-AFFINITY CHOLINE TRANSPORT PROTEIN-RELATED"/>
    <property type="match status" value="1"/>
</dbReference>
<evidence type="ECO:0000256" key="2">
    <source>
        <dbReference type="ARBA" id="ARBA00005658"/>
    </source>
</evidence>
<feature type="transmembrane region" description="Helical" evidence="8">
    <location>
        <begin position="49"/>
        <end position="67"/>
    </location>
</feature>
<feature type="transmembrane region" description="Helical" evidence="8">
    <location>
        <begin position="445"/>
        <end position="464"/>
    </location>
</feature>
<dbReference type="GO" id="GO:0022857">
    <property type="term" value="F:transmembrane transporter activity"/>
    <property type="evidence" value="ECO:0007669"/>
    <property type="project" value="InterPro"/>
</dbReference>
<proteinExistence type="inferred from homology"/>
<feature type="transmembrane region" description="Helical" evidence="8">
    <location>
        <begin position="191"/>
        <end position="214"/>
    </location>
</feature>
<comment type="caution">
    <text evidence="9">The sequence shown here is derived from an EMBL/GenBank/DDBJ whole genome shotgun (WGS) entry which is preliminary data.</text>
</comment>
<keyword evidence="7 8" id="KW-0472">Membrane</keyword>
<dbReference type="InterPro" id="IPR000060">
    <property type="entry name" value="BCCT_transptr"/>
</dbReference>
<dbReference type="GO" id="GO:0005886">
    <property type="term" value="C:plasma membrane"/>
    <property type="evidence" value="ECO:0007669"/>
    <property type="project" value="UniProtKB-SubCell"/>
</dbReference>
<feature type="transmembrane region" description="Helical" evidence="8">
    <location>
        <begin position="345"/>
        <end position="370"/>
    </location>
</feature>
<name>A0A9X3WS72_9BACI</name>
<keyword evidence="3" id="KW-0813">Transport</keyword>
<feature type="transmembrane region" description="Helical" evidence="8">
    <location>
        <begin position="12"/>
        <end position="29"/>
    </location>
</feature>
<gene>
    <name evidence="9" type="ORF">NC797_07950</name>
</gene>
<sequence>MKKNRLDWPSFLLCIIFLTAMSLSIFLFPNEAAKWLAATHDTLIEQVGIVYLWVGFLSLIFLVWVAASRYGKIKLGPKNYRPTFSTFSWIAMLFCAGIGSGVIYWGTIEWAYYYLGPPFSLTQGSVRAIEWSVAYGMFHTGPTAWAIYTLPALPIAYLYHVKRRPVLKISEACRPVLNKYADGFVGKIIDLLFMLGLLGASGTTLGLSIPMIAAGIHKITGIEHTYWLDLLILLLCTLIFSISVYSGLEKGIKKLSDINVYLAITLLLVVLLLGPTIFILEMSTNSIGLITQHFLYLNTWIDPIGQSGFPEKWTLFYWAWWIVYAPFIGLFIAKISKGRTIREMIVGTVLFGSFGCWLFFMILGNFSLYLELNDIVPVTAIVQQFGAPEAIVTVIDTLPFGSLMVFLFVILSIIFLSTTFDTSSYMLAAVTQKEVHGDPVRWNRLFWAFALALPPTALMFIGGLESLQTVTIIAALPSVVILFLLALSFMRLVREDKD</sequence>
<organism evidence="9 10">
    <name type="scientific">Terrihalobacillus insolitus</name>
    <dbReference type="NCBI Taxonomy" id="2950438"/>
    <lineage>
        <taxon>Bacteria</taxon>
        <taxon>Bacillati</taxon>
        <taxon>Bacillota</taxon>
        <taxon>Bacilli</taxon>
        <taxon>Bacillales</taxon>
        <taxon>Bacillaceae</taxon>
        <taxon>Terrihalobacillus</taxon>
    </lineage>
</organism>
<dbReference type="NCBIfam" id="TIGR00842">
    <property type="entry name" value="bcct"/>
    <property type="match status" value="1"/>
</dbReference>
<keyword evidence="10" id="KW-1185">Reference proteome</keyword>
<evidence type="ECO:0000313" key="10">
    <source>
        <dbReference type="Proteomes" id="UP001145050"/>
    </source>
</evidence>
<reference evidence="9" key="1">
    <citation type="submission" date="2022-06" db="EMBL/GenBank/DDBJ databases">
        <title>Aquibacillus sp. a new bacterium isolated from soil saline samples.</title>
        <authorList>
            <person name="Galisteo C."/>
            <person name="De La Haba R."/>
            <person name="Sanchez-Porro C."/>
            <person name="Ventosa A."/>
        </authorList>
    </citation>
    <scope>NUCLEOTIDE SEQUENCE</scope>
    <source>
        <strain evidence="9">3ASR75-11</strain>
    </source>
</reference>
<keyword evidence="4" id="KW-1003">Cell membrane</keyword>
<keyword evidence="5 8" id="KW-0812">Transmembrane</keyword>
<evidence type="ECO:0000256" key="7">
    <source>
        <dbReference type="ARBA" id="ARBA00023136"/>
    </source>
</evidence>
<comment type="subcellular location">
    <subcellularLocation>
        <location evidence="1">Cell membrane</location>
        <topology evidence="1">Multi-pass membrane protein</topology>
    </subcellularLocation>
</comment>
<evidence type="ECO:0000256" key="1">
    <source>
        <dbReference type="ARBA" id="ARBA00004651"/>
    </source>
</evidence>
<dbReference type="AlphaFoldDB" id="A0A9X3WS72"/>
<feature type="transmembrane region" description="Helical" evidence="8">
    <location>
        <begin position="87"/>
        <end position="113"/>
    </location>
</feature>
<dbReference type="Proteomes" id="UP001145050">
    <property type="component" value="Unassembled WGS sequence"/>
</dbReference>
<feature type="transmembrane region" description="Helical" evidence="8">
    <location>
        <begin position="470"/>
        <end position="493"/>
    </location>
</feature>
<dbReference type="RefSeq" id="WP_272436246.1">
    <property type="nucleotide sequence ID" value="NZ_JAMQKB010000006.1"/>
</dbReference>
<accession>A0A9X3WS72</accession>
<evidence type="ECO:0000256" key="3">
    <source>
        <dbReference type="ARBA" id="ARBA00022448"/>
    </source>
</evidence>
<keyword evidence="6 8" id="KW-1133">Transmembrane helix</keyword>